<organism evidence="1 2">
    <name type="scientific">Solitalea koreensis</name>
    <dbReference type="NCBI Taxonomy" id="543615"/>
    <lineage>
        <taxon>Bacteria</taxon>
        <taxon>Pseudomonadati</taxon>
        <taxon>Bacteroidota</taxon>
        <taxon>Sphingobacteriia</taxon>
        <taxon>Sphingobacteriales</taxon>
        <taxon>Sphingobacteriaceae</taxon>
        <taxon>Solitalea</taxon>
    </lineage>
</organism>
<reference evidence="1 2" key="1">
    <citation type="submission" date="2017-05" db="EMBL/GenBank/DDBJ databases">
        <authorList>
            <person name="Varghese N."/>
            <person name="Submissions S."/>
        </authorList>
    </citation>
    <scope>NUCLEOTIDE SEQUENCE [LARGE SCALE GENOMIC DNA]</scope>
    <source>
        <strain evidence="1 2">DSM 21342</strain>
    </source>
</reference>
<dbReference type="InterPro" id="IPR029069">
    <property type="entry name" value="HotDog_dom_sf"/>
</dbReference>
<dbReference type="Pfam" id="PF14539">
    <property type="entry name" value="DUF4442"/>
    <property type="match status" value="1"/>
</dbReference>
<gene>
    <name evidence="1" type="ORF">SAMN06265350_102129</name>
</gene>
<evidence type="ECO:0008006" key="3">
    <source>
        <dbReference type="Google" id="ProtNLM"/>
    </source>
</evidence>
<dbReference type="AlphaFoldDB" id="A0A521BE39"/>
<evidence type="ECO:0000313" key="2">
    <source>
        <dbReference type="Proteomes" id="UP000315971"/>
    </source>
</evidence>
<accession>A0A521BE39</accession>
<dbReference type="InterPro" id="IPR027961">
    <property type="entry name" value="DUF4442"/>
</dbReference>
<sequence>MKLSENAVKWLMRFYPPLFFNRIWVKNFGKDFLTAEVKISKSFLNRNYNGTIFGGTIFSAADPFYSIMFWQIFAKKDIKIIGWLKSAHIQYKKPSKTSLTLKFSLTEEDVAEAEHALNTIGKFVKAYPVEAINKNGEVCVVVSTEVYMRKLSKDQKQAGTNF</sequence>
<proteinExistence type="predicted"/>
<evidence type="ECO:0000313" key="1">
    <source>
        <dbReference type="EMBL" id="SMO45323.1"/>
    </source>
</evidence>
<name>A0A521BE39_9SPHI</name>
<protein>
    <recommendedName>
        <fullName evidence="3">Acyl-coenzyme A thioesterase PaaI, contains HGG motif</fullName>
    </recommendedName>
</protein>
<dbReference type="Gene3D" id="3.10.129.10">
    <property type="entry name" value="Hotdog Thioesterase"/>
    <property type="match status" value="1"/>
</dbReference>
<dbReference type="OrthoDB" id="9814774at2"/>
<keyword evidence="2" id="KW-1185">Reference proteome</keyword>
<dbReference type="SUPFAM" id="SSF54637">
    <property type="entry name" value="Thioesterase/thiol ester dehydrase-isomerase"/>
    <property type="match status" value="1"/>
</dbReference>
<dbReference type="RefSeq" id="WP_142601592.1">
    <property type="nucleotide sequence ID" value="NZ_FXSZ01000002.1"/>
</dbReference>
<dbReference type="Proteomes" id="UP000315971">
    <property type="component" value="Unassembled WGS sequence"/>
</dbReference>
<dbReference type="EMBL" id="FXSZ01000002">
    <property type="protein sequence ID" value="SMO45323.1"/>
    <property type="molecule type" value="Genomic_DNA"/>
</dbReference>